<evidence type="ECO:0000256" key="4">
    <source>
        <dbReference type="SAM" id="MobiDB-lite"/>
    </source>
</evidence>
<dbReference type="Proteomes" id="UP000078576">
    <property type="component" value="Unassembled WGS sequence"/>
</dbReference>
<dbReference type="GO" id="GO:0003677">
    <property type="term" value="F:DNA binding"/>
    <property type="evidence" value="ECO:0007669"/>
    <property type="project" value="InterPro"/>
</dbReference>
<dbReference type="GO" id="GO:0031981">
    <property type="term" value="C:nuclear lumen"/>
    <property type="evidence" value="ECO:0007669"/>
    <property type="project" value="UniProtKB-ARBA"/>
</dbReference>
<feature type="region of interest" description="Disordered" evidence="4">
    <location>
        <begin position="106"/>
        <end position="144"/>
    </location>
</feature>
<dbReference type="AlphaFoldDB" id="A0A194ULT7"/>
<evidence type="ECO:0000256" key="1">
    <source>
        <dbReference type="ARBA" id="ARBA00004123"/>
    </source>
</evidence>
<keyword evidence="6" id="KW-1185">Reference proteome</keyword>
<evidence type="ECO:0000256" key="3">
    <source>
        <dbReference type="ARBA" id="ARBA00023242"/>
    </source>
</evidence>
<feature type="region of interest" description="Disordered" evidence="4">
    <location>
        <begin position="64"/>
        <end position="88"/>
    </location>
</feature>
<keyword evidence="3" id="KW-0539">Nucleus</keyword>
<accession>A0A194ULT7</accession>
<evidence type="ECO:0000313" key="6">
    <source>
        <dbReference type="Proteomes" id="UP000078576"/>
    </source>
</evidence>
<reference evidence="6" key="1">
    <citation type="submission" date="2014-12" db="EMBL/GenBank/DDBJ databases">
        <title>Genome Sequence of Valsa Canker Pathogens Uncovers a Specific Adaption of Colonization on Woody Bark.</title>
        <authorList>
            <person name="Yin Z."/>
            <person name="Liu H."/>
            <person name="Gao X."/>
            <person name="Li Z."/>
            <person name="Song N."/>
            <person name="Ke X."/>
            <person name="Dai Q."/>
            <person name="Wu Y."/>
            <person name="Sun Y."/>
            <person name="Xu J.-R."/>
            <person name="Kang Z.K."/>
            <person name="Wang L."/>
            <person name="Huang L."/>
        </authorList>
    </citation>
    <scope>NUCLEOTIDE SEQUENCE [LARGE SCALE GENOMIC DNA]</scope>
    <source>
        <strain evidence="6">SXYL134</strain>
    </source>
</reference>
<gene>
    <name evidence="5" type="ORF">VP1G_00173</name>
</gene>
<feature type="compositionally biased region" description="Low complexity" evidence="4">
    <location>
        <begin position="106"/>
        <end position="139"/>
    </location>
</feature>
<comment type="subcellular location">
    <subcellularLocation>
        <location evidence="1">Nucleus</location>
    </subcellularLocation>
</comment>
<dbReference type="GO" id="GO:0006310">
    <property type="term" value="P:DNA recombination"/>
    <property type="evidence" value="ECO:0007669"/>
    <property type="project" value="InterPro"/>
</dbReference>
<name>A0A194ULT7_CYTMA</name>
<dbReference type="EMBL" id="KN714666">
    <property type="protein sequence ID" value="KUI52625.1"/>
    <property type="molecule type" value="Genomic_DNA"/>
</dbReference>
<evidence type="ECO:0000256" key="2">
    <source>
        <dbReference type="ARBA" id="ARBA00009761"/>
    </source>
</evidence>
<dbReference type="InterPro" id="IPR012340">
    <property type="entry name" value="NA-bd_OB-fold"/>
</dbReference>
<comment type="similarity">
    <text evidence="2">Belongs to the replication factor A protein 3 family.</text>
</comment>
<evidence type="ECO:0000313" key="5">
    <source>
        <dbReference type="EMBL" id="KUI52625.1"/>
    </source>
</evidence>
<evidence type="ECO:0008006" key="7">
    <source>
        <dbReference type="Google" id="ProtNLM"/>
    </source>
</evidence>
<dbReference type="InterPro" id="IPR013970">
    <property type="entry name" value="Rfa2"/>
</dbReference>
<protein>
    <recommendedName>
        <fullName evidence="7">Replication factor A protein 3</fullName>
    </recommendedName>
</protein>
<sequence>MESLPTPRITAPYLDSYRGRNVMIIGRVVQLRGDQATVEADGNITAHLNRSSISLGWPSDSVVSQSSVVSSQTHDDEEHQDEFSGDSLAEDMTRLDIDAKGKGPLAAVAASSSSSSSSMTTTMSSSPSPPVSSEEPPSTRLEQQQCRRLPELDEMLLNQGDRSYKSLGSEFRAPARVFEANAALWSHKNSTMSSEVRCKTQWHLGRFGNVDDSPELVNSIFGDISTEVRGKRLALLSMDESGRWRVACSQRPAKTFPDNDG</sequence>
<organism evidence="5 6">
    <name type="scientific">Cytospora mali</name>
    <name type="common">Apple Valsa canker fungus</name>
    <name type="synonym">Valsa mali</name>
    <dbReference type="NCBI Taxonomy" id="578113"/>
    <lineage>
        <taxon>Eukaryota</taxon>
        <taxon>Fungi</taxon>
        <taxon>Dikarya</taxon>
        <taxon>Ascomycota</taxon>
        <taxon>Pezizomycotina</taxon>
        <taxon>Sordariomycetes</taxon>
        <taxon>Sordariomycetidae</taxon>
        <taxon>Diaporthales</taxon>
        <taxon>Cytosporaceae</taxon>
        <taxon>Cytospora</taxon>
    </lineage>
</organism>
<dbReference type="Pfam" id="PF08661">
    <property type="entry name" value="Rep_fac-A_3"/>
    <property type="match status" value="1"/>
</dbReference>
<dbReference type="GO" id="GO:0006260">
    <property type="term" value="P:DNA replication"/>
    <property type="evidence" value="ECO:0007669"/>
    <property type="project" value="InterPro"/>
</dbReference>
<dbReference type="GO" id="GO:0006281">
    <property type="term" value="P:DNA repair"/>
    <property type="evidence" value="ECO:0007669"/>
    <property type="project" value="InterPro"/>
</dbReference>
<dbReference type="OrthoDB" id="188186at2759"/>
<dbReference type="STRING" id="694573.A0A194ULT7"/>
<dbReference type="Gene3D" id="2.40.50.140">
    <property type="entry name" value="Nucleic acid-binding proteins"/>
    <property type="match status" value="1"/>
</dbReference>
<proteinExistence type="inferred from homology"/>
<dbReference type="SUPFAM" id="SSF50249">
    <property type="entry name" value="Nucleic acid-binding proteins"/>
    <property type="match status" value="1"/>
</dbReference>